<dbReference type="PATRIC" id="fig|68170.10.peg.7194"/>
<keyword evidence="3" id="KW-1185">Reference proteome</keyword>
<dbReference type="InterPro" id="IPR001387">
    <property type="entry name" value="Cro/C1-type_HTH"/>
</dbReference>
<dbReference type="EMBL" id="JYJG01000233">
    <property type="protein sequence ID" value="KJK44837.1"/>
    <property type="molecule type" value="Genomic_DNA"/>
</dbReference>
<dbReference type="CDD" id="cd00093">
    <property type="entry name" value="HTH_XRE"/>
    <property type="match status" value="1"/>
</dbReference>
<feature type="domain" description="HTH cro/C1-type" evidence="1">
    <location>
        <begin position="3"/>
        <end position="33"/>
    </location>
</feature>
<name>A0A0F0GS75_LENAE</name>
<dbReference type="Proteomes" id="UP000033393">
    <property type="component" value="Unassembled WGS sequence"/>
</dbReference>
<sequence length="104" mass="11147">MPYIANLENGRGNPTTGALARLAGALGTELRISFGESAEAAPALPQSLVRLRRTERFRRAVALMDADPGEVIAALAAVGRVVEASEPDWWRVLDAMVLISRHPA</sequence>
<protein>
    <recommendedName>
        <fullName evidence="1">HTH cro/C1-type domain-containing protein</fullName>
    </recommendedName>
</protein>
<evidence type="ECO:0000259" key="1">
    <source>
        <dbReference type="PROSITE" id="PS50943"/>
    </source>
</evidence>
<accession>A0A0F0GS75</accession>
<organism evidence="2 3">
    <name type="scientific">Lentzea aerocolonigenes</name>
    <name type="common">Lechevalieria aerocolonigenes</name>
    <name type="synonym">Saccharothrix aerocolonigenes</name>
    <dbReference type="NCBI Taxonomy" id="68170"/>
    <lineage>
        <taxon>Bacteria</taxon>
        <taxon>Bacillati</taxon>
        <taxon>Actinomycetota</taxon>
        <taxon>Actinomycetes</taxon>
        <taxon>Pseudonocardiales</taxon>
        <taxon>Pseudonocardiaceae</taxon>
        <taxon>Lentzea</taxon>
    </lineage>
</organism>
<reference evidence="2 3" key="1">
    <citation type="submission" date="2015-02" db="EMBL/GenBank/DDBJ databases">
        <authorList>
            <person name="Ju K.-S."/>
            <person name="Doroghazi J.R."/>
            <person name="Metcalf W."/>
        </authorList>
    </citation>
    <scope>NUCLEOTIDE SEQUENCE [LARGE SCALE GENOMIC DNA]</scope>
    <source>
        <strain evidence="2 3">NRRL B-16140</strain>
    </source>
</reference>
<proteinExistence type="predicted"/>
<dbReference type="SUPFAM" id="SSF47413">
    <property type="entry name" value="lambda repressor-like DNA-binding domains"/>
    <property type="match status" value="1"/>
</dbReference>
<dbReference type="PROSITE" id="PS50943">
    <property type="entry name" value="HTH_CROC1"/>
    <property type="match status" value="1"/>
</dbReference>
<dbReference type="AlphaFoldDB" id="A0A0F0GS75"/>
<evidence type="ECO:0000313" key="2">
    <source>
        <dbReference type="EMBL" id="KJK44837.1"/>
    </source>
</evidence>
<gene>
    <name evidence="2" type="ORF">UK23_28150</name>
</gene>
<dbReference type="GO" id="GO:0003677">
    <property type="term" value="F:DNA binding"/>
    <property type="evidence" value="ECO:0007669"/>
    <property type="project" value="InterPro"/>
</dbReference>
<evidence type="ECO:0000313" key="3">
    <source>
        <dbReference type="Proteomes" id="UP000033393"/>
    </source>
</evidence>
<dbReference type="InterPro" id="IPR010982">
    <property type="entry name" value="Lambda_DNA-bd_dom_sf"/>
</dbReference>
<comment type="caution">
    <text evidence="2">The sequence shown here is derived from an EMBL/GenBank/DDBJ whole genome shotgun (WGS) entry which is preliminary data.</text>
</comment>